<feature type="signal peptide" evidence="1">
    <location>
        <begin position="1"/>
        <end position="28"/>
    </location>
</feature>
<proteinExistence type="predicted"/>
<dbReference type="OrthoDB" id="9772911at2"/>
<protein>
    <submittedName>
        <fullName evidence="4">Membrane-bound lytic murein transglycosylase B</fullName>
    </submittedName>
</protein>
<dbReference type="STRING" id="349521.HCH_02605"/>
<keyword evidence="5" id="KW-1185">Reference proteome</keyword>
<dbReference type="Pfam" id="PF01471">
    <property type="entry name" value="PG_binding_1"/>
    <property type="match status" value="1"/>
</dbReference>
<dbReference type="SUPFAM" id="SSF47090">
    <property type="entry name" value="PGBD-like"/>
    <property type="match status" value="1"/>
</dbReference>
<dbReference type="Gene3D" id="1.10.101.10">
    <property type="entry name" value="PGBD-like superfamily/PGBD"/>
    <property type="match status" value="1"/>
</dbReference>
<dbReference type="InterPro" id="IPR043426">
    <property type="entry name" value="MltB-like"/>
</dbReference>
<dbReference type="SUPFAM" id="SSF53955">
    <property type="entry name" value="Lysozyme-like"/>
    <property type="match status" value="1"/>
</dbReference>
<name>Q2SIX7_HAHCH</name>
<dbReference type="GO" id="GO:0009253">
    <property type="term" value="P:peptidoglycan catabolic process"/>
    <property type="evidence" value="ECO:0007669"/>
    <property type="project" value="TreeGrafter"/>
</dbReference>
<dbReference type="eggNOG" id="COG3409">
    <property type="taxonomic scope" value="Bacteria"/>
</dbReference>
<dbReference type="GO" id="GO:0008933">
    <property type="term" value="F:peptidoglycan lytic transglycosylase activity"/>
    <property type="evidence" value="ECO:0007669"/>
    <property type="project" value="TreeGrafter"/>
</dbReference>
<dbReference type="KEGG" id="hch:HCH_02605"/>
<dbReference type="NCBIfam" id="TIGR02283">
    <property type="entry name" value="MltB_2"/>
    <property type="match status" value="1"/>
</dbReference>
<evidence type="ECO:0000259" key="2">
    <source>
        <dbReference type="Pfam" id="PF01471"/>
    </source>
</evidence>
<dbReference type="EMBL" id="CP000155">
    <property type="protein sequence ID" value="ABC29397.1"/>
    <property type="molecule type" value="Genomic_DNA"/>
</dbReference>
<gene>
    <name evidence="4" type="ordered locus">HCH_02605</name>
</gene>
<dbReference type="InterPro" id="IPR036365">
    <property type="entry name" value="PGBD-like_sf"/>
</dbReference>
<dbReference type="PANTHER" id="PTHR30163">
    <property type="entry name" value="MEMBRANE-BOUND LYTIC MUREIN TRANSGLYCOSYLASE B"/>
    <property type="match status" value="1"/>
</dbReference>
<evidence type="ECO:0000256" key="1">
    <source>
        <dbReference type="SAM" id="SignalP"/>
    </source>
</evidence>
<dbReference type="RefSeq" id="WP_011396466.1">
    <property type="nucleotide sequence ID" value="NC_007645.1"/>
</dbReference>
<organism evidence="4 5">
    <name type="scientific">Hahella chejuensis (strain KCTC 2396)</name>
    <dbReference type="NCBI Taxonomy" id="349521"/>
    <lineage>
        <taxon>Bacteria</taxon>
        <taxon>Pseudomonadati</taxon>
        <taxon>Pseudomonadota</taxon>
        <taxon>Gammaproteobacteria</taxon>
        <taxon>Oceanospirillales</taxon>
        <taxon>Hahellaceae</taxon>
        <taxon>Hahella</taxon>
    </lineage>
</organism>
<accession>Q2SIX7</accession>
<dbReference type="AlphaFoldDB" id="Q2SIX7"/>
<dbReference type="Gene3D" id="1.10.530.10">
    <property type="match status" value="1"/>
</dbReference>
<dbReference type="InterPro" id="IPR023346">
    <property type="entry name" value="Lysozyme-like_dom_sf"/>
</dbReference>
<dbReference type="InterPro" id="IPR002477">
    <property type="entry name" value="Peptidoglycan-bd-like"/>
</dbReference>
<evidence type="ECO:0000313" key="5">
    <source>
        <dbReference type="Proteomes" id="UP000000238"/>
    </source>
</evidence>
<dbReference type="eggNOG" id="COG2951">
    <property type="taxonomic scope" value="Bacteria"/>
</dbReference>
<dbReference type="InterPro" id="IPR031304">
    <property type="entry name" value="SLT_2"/>
</dbReference>
<dbReference type="CDD" id="cd13399">
    <property type="entry name" value="Slt35-like"/>
    <property type="match status" value="1"/>
</dbReference>
<dbReference type="InterPro" id="IPR011970">
    <property type="entry name" value="MltB_2"/>
</dbReference>
<dbReference type="HOGENOM" id="CLU_035402_0_2_6"/>
<dbReference type="InterPro" id="IPR036366">
    <property type="entry name" value="PGBDSf"/>
</dbReference>
<dbReference type="Pfam" id="PF13406">
    <property type="entry name" value="SLT_2"/>
    <property type="match status" value="1"/>
</dbReference>
<sequence>MPAVTRFCKQSRLLLLTIGLALPYTAHADFAECVAGLQEKAKQEGISEKIVDEALGQVKLSERVIELDGKQPEFIDTFTNYLNRRVTDERVNKGREMLAKHAPLLDQIAKESGVPAQYLVAFWGLETNYGGYTGKMPILDSLATLACDPRRSGYFTGELMAALKIIEKGDVTVDKMLGSWAGAMGNFQFMPSVYLQYATDRDGDGKRDLWGSLPDAAASAGLFLNGLGWQNGFRWGREVKLPENFAYGEAGLKRSKTLSEWRELGVLDADGREMPNLDLQAALIIPSGHLGPKFLVYDNFKVIMRWNRSESYAIAVGHLADRIAGAGRLRQTPPELPRLPLTAVADLQQKLTDKGFDAGKSDGIMGPATRDAIRAFQEKQGMIADGYPNPEVLQALDIKIQSES</sequence>
<reference evidence="4 5" key="1">
    <citation type="journal article" date="2005" name="Nucleic Acids Res.">
        <title>Genomic blueprint of Hahella chejuensis, a marine microbe producing an algicidal agent.</title>
        <authorList>
            <person name="Jeong H."/>
            <person name="Yim J.H."/>
            <person name="Lee C."/>
            <person name="Choi S.-H."/>
            <person name="Park Y.K."/>
            <person name="Yoon S.H."/>
            <person name="Hur C.-G."/>
            <person name="Kang H.-Y."/>
            <person name="Kim D."/>
            <person name="Lee H.H."/>
            <person name="Park K.H."/>
            <person name="Park S.-H."/>
            <person name="Park H.-S."/>
            <person name="Lee H.K."/>
            <person name="Oh T.K."/>
            <person name="Kim J.F."/>
        </authorList>
    </citation>
    <scope>NUCLEOTIDE SEQUENCE [LARGE SCALE GENOMIC DNA]</scope>
    <source>
        <strain evidence="4 5">KCTC 2396</strain>
    </source>
</reference>
<evidence type="ECO:0000313" key="4">
    <source>
        <dbReference type="EMBL" id="ABC29397.1"/>
    </source>
</evidence>
<feature type="domain" description="Peptidoglycan binding-like" evidence="2">
    <location>
        <begin position="343"/>
        <end position="396"/>
    </location>
</feature>
<feature type="domain" description="Transglycosylase SLT" evidence="3">
    <location>
        <begin position="30"/>
        <end position="321"/>
    </location>
</feature>
<dbReference type="PANTHER" id="PTHR30163:SF8">
    <property type="entry name" value="LYTIC MUREIN TRANSGLYCOSYLASE"/>
    <property type="match status" value="1"/>
</dbReference>
<evidence type="ECO:0000259" key="3">
    <source>
        <dbReference type="Pfam" id="PF13406"/>
    </source>
</evidence>
<dbReference type="CAZy" id="GH103">
    <property type="family name" value="Glycoside Hydrolase Family 103"/>
</dbReference>
<dbReference type="Proteomes" id="UP000000238">
    <property type="component" value="Chromosome"/>
</dbReference>
<keyword evidence="1" id="KW-0732">Signal</keyword>
<feature type="chain" id="PRO_5004215098" evidence="1">
    <location>
        <begin position="29"/>
        <end position="404"/>
    </location>
</feature>
<dbReference type="FunFam" id="1.10.8.350:FF:000001">
    <property type="entry name" value="Lytic murein transglycosylase B"/>
    <property type="match status" value="1"/>
</dbReference>
<dbReference type="Gene3D" id="1.10.8.350">
    <property type="entry name" value="Bacterial muramidase"/>
    <property type="match status" value="1"/>
</dbReference>